<dbReference type="EMBL" id="JANBUO010002060">
    <property type="protein sequence ID" value="KAJ2795871.1"/>
    <property type="molecule type" value="Genomic_DNA"/>
</dbReference>
<gene>
    <name evidence="3" type="primary">CDC24_3</name>
    <name evidence="3" type="ORF">H4R20_005732</name>
</gene>
<comment type="caution">
    <text evidence="3">The sequence shown here is derived from an EMBL/GenBank/DDBJ whole genome shotgun (WGS) entry which is preliminary data.</text>
</comment>
<evidence type="ECO:0000313" key="3">
    <source>
        <dbReference type="EMBL" id="KAJ2795871.1"/>
    </source>
</evidence>
<dbReference type="Pfam" id="PF00564">
    <property type="entry name" value="PB1"/>
    <property type="match status" value="1"/>
</dbReference>
<evidence type="ECO:0000259" key="2">
    <source>
        <dbReference type="PROSITE" id="PS51745"/>
    </source>
</evidence>
<dbReference type="SUPFAM" id="SSF54277">
    <property type="entry name" value="CAD &amp; PB1 domains"/>
    <property type="match status" value="1"/>
</dbReference>
<accession>A0A9W8HTP7</accession>
<dbReference type="AlphaFoldDB" id="A0A9W8HTP7"/>
<dbReference type="GO" id="GO:0043332">
    <property type="term" value="C:mating projection tip"/>
    <property type="evidence" value="ECO:0007669"/>
    <property type="project" value="TreeGrafter"/>
</dbReference>
<dbReference type="PANTHER" id="PTHR47339:SF1">
    <property type="entry name" value="CELL DIVISION CONTROL PROTEIN 24"/>
    <property type="match status" value="1"/>
</dbReference>
<dbReference type="PANTHER" id="PTHR47339">
    <property type="entry name" value="CELL DIVISION CONTROL PROTEIN 24"/>
    <property type="match status" value="1"/>
</dbReference>
<dbReference type="GO" id="GO:0000935">
    <property type="term" value="C:division septum"/>
    <property type="evidence" value="ECO:0007669"/>
    <property type="project" value="TreeGrafter"/>
</dbReference>
<dbReference type="Proteomes" id="UP001140094">
    <property type="component" value="Unassembled WGS sequence"/>
</dbReference>
<dbReference type="InterPro" id="IPR053026">
    <property type="entry name" value="CDC42_GEF"/>
</dbReference>
<evidence type="ECO:0000313" key="4">
    <source>
        <dbReference type="Proteomes" id="UP001140094"/>
    </source>
</evidence>
<dbReference type="OrthoDB" id="1594986at2759"/>
<dbReference type="PROSITE" id="PS51745">
    <property type="entry name" value="PB1"/>
    <property type="match status" value="1"/>
</dbReference>
<dbReference type="GO" id="GO:0030010">
    <property type="term" value="P:establishment of cell polarity"/>
    <property type="evidence" value="ECO:0007669"/>
    <property type="project" value="TreeGrafter"/>
</dbReference>
<evidence type="ECO:0000256" key="1">
    <source>
        <dbReference type="SAM" id="MobiDB-lite"/>
    </source>
</evidence>
<dbReference type="GO" id="GO:0005634">
    <property type="term" value="C:nucleus"/>
    <property type="evidence" value="ECO:0007669"/>
    <property type="project" value="TreeGrafter"/>
</dbReference>
<proteinExistence type="predicted"/>
<dbReference type="Gene3D" id="3.10.20.90">
    <property type="entry name" value="Phosphatidylinositol 3-kinase Catalytic Subunit, Chain A, domain 1"/>
    <property type="match status" value="1"/>
</dbReference>
<feature type="region of interest" description="Disordered" evidence="1">
    <location>
        <begin position="1"/>
        <end position="33"/>
    </location>
</feature>
<feature type="compositionally biased region" description="Polar residues" evidence="1">
    <location>
        <begin position="78"/>
        <end position="88"/>
    </location>
</feature>
<dbReference type="SMART" id="SM00666">
    <property type="entry name" value="PB1"/>
    <property type="match status" value="1"/>
</dbReference>
<protein>
    <submittedName>
        <fullName evidence="3">Guanine nucleotide exchange factor for Cdc42p</fullName>
    </submittedName>
</protein>
<sequence>MQQEKAQQSSLTYRKTYDGGTNRNRGGAKKLAGDYQSELVDGIERSATISTFHNRQGTNGSSSSSFGDAGEPAHRNRTSPMPGSSYYSKQELPPMPPIHRNDAEATARPNKAPGTLPINLPMPSGLMSAISPMTPGITGLSTTASPMLVSGTPLSHPGQSKAVKVKVHFQNDIFVVIIRNNVTFDDLVSRVDRKIKICAGPHVGISSSNEHDIASAPVLNIRMRYQDEDGDMILIGSDEDVQLAFESASAAKRDETSMSTLNLFVSI</sequence>
<organism evidence="3 4">
    <name type="scientific">Coemansia guatemalensis</name>
    <dbReference type="NCBI Taxonomy" id="2761395"/>
    <lineage>
        <taxon>Eukaryota</taxon>
        <taxon>Fungi</taxon>
        <taxon>Fungi incertae sedis</taxon>
        <taxon>Zoopagomycota</taxon>
        <taxon>Kickxellomycotina</taxon>
        <taxon>Kickxellomycetes</taxon>
        <taxon>Kickxellales</taxon>
        <taxon>Kickxellaceae</taxon>
        <taxon>Coemansia</taxon>
    </lineage>
</organism>
<keyword evidence="4" id="KW-1185">Reference proteome</keyword>
<dbReference type="InterPro" id="IPR000270">
    <property type="entry name" value="PB1_dom"/>
</dbReference>
<feature type="compositionally biased region" description="Polar residues" evidence="1">
    <location>
        <begin position="47"/>
        <end position="66"/>
    </location>
</feature>
<feature type="domain" description="PB1" evidence="2">
    <location>
        <begin position="162"/>
        <end position="267"/>
    </location>
</feature>
<reference evidence="3" key="1">
    <citation type="submission" date="2022-07" db="EMBL/GenBank/DDBJ databases">
        <title>Phylogenomic reconstructions and comparative analyses of Kickxellomycotina fungi.</title>
        <authorList>
            <person name="Reynolds N.K."/>
            <person name="Stajich J.E."/>
            <person name="Barry K."/>
            <person name="Grigoriev I.V."/>
            <person name="Crous P."/>
            <person name="Smith M.E."/>
        </authorList>
    </citation>
    <scope>NUCLEOTIDE SEQUENCE</scope>
    <source>
        <strain evidence="3">NRRL 1565</strain>
    </source>
</reference>
<feature type="compositionally biased region" description="Polar residues" evidence="1">
    <location>
        <begin position="1"/>
        <end position="24"/>
    </location>
</feature>
<feature type="region of interest" description="Disordered" evidence="1">
    <location>
        <begin position="46"/>
        <end position="115"/>
    </location>
</feature>
<dbReference type="GO" id="GO:0031106">
    <property type="term" value="P:septin ring organization"/>
    <property type="evidence" value="ECO:0007669"/>
    <property type="project" value="TreeGrafter"/>
</dbReference>
<name>A0A9W8HTP7_9FUNG</name>
<dbReference type="InterPro" id="IPR053793">
    <property type="entry name" value="PB1-like"/>
</dbReference>
<dbReference type="CDD" id="cd05992">
    <property type="entry name" value="PB1"/>
    <property type="match status" value="1"/>
</dbReference>
<dbReference type="GO" id="GO:0005737">
    <property type="term" value="C:cytoplasm"/>
    <property type="evidence" value="ECO:0007669"/>
    <property type="project" value="TreeGrafter"/>
</dbReference>